<evidence type="ECO:0000256" key="1">
    <source>
        <dbReference type="ARBA" id="ARBA00004141"/>
    </source>
</evidence>
<evidence type="ECO:0000313" key="8">
    <source>
        <dbReference type="Proteomes" id="UP000814243"/>
    </source>
</evidence>
<gene>
    <name evidence="7" type="ORF">HF086_003033</name>
</gene>
<evidence type="ECO:0000256" key="2">
    <source>
        <dbReference type="ARBA" id="ARBA00022692"/>
    </source>
</evidence>
<feature type="transmembrane region" description="Helical" evidence="5">
    <location>
        <begin position="187"/>
        <end position="207"/>
    </location>
</feature>
<comment type="caution">
    <text evidence="7">The sequence shown here is derived from an EMBL/GenBank/DDBJ whole genome shotgun (WGS) entry which is preliminary data.</text>
</comment>
<dbReference type="InterPro" id="IPR050186">
    <property type="entry name" value="TPT_transporter"/>
</dbReference>
<name>A0A922MQW2_SPOEX</name>
<evidence type="ECO:0000256" key="5">
    <source>
        <dbReference type="SAM" id="Phobius"/>
    </source>
</evidence>
<protein>
    <recommendedName>
        <fullName evidence="6">Sugar phosphate transporter domain-containing protein</fullName>
    </recommendedName>
</protein>
<keyword evidence="2 5" id="KW-0812">Transmembrane</keyword>
<feature type="transmembrane region" description="Helical" evidence="5">
    <location>
        <begin position="42"/>
        <end position="63"/>
    </location>
</feature>
<dbReference type="Pfam" id="PF03151">
    <property type="entry name" value="TPT"/>
    <property type="match status" value="2"/>
</dbReference>
<comment type="subcellular location">
    <subcellularLocation>
        <location evidence="1">Membrane</location>
        <topology evidence="1">Multi-pass membrane protein</topology>
    </subcellularLocation>
</comment>
<evidence type="ECO:0000259" key="6">
    <source>
        <dbReference type="Pfam" id="PF03151"/>
    </source>
</evidence>
<dbReference type="EMBL" id="JACEFF010000262">
    <property type="protein sequence ID" value="KAH9640943.1"/>
    <property type="molecule type" value="Genomic_DNA"/>
</dbReference>
<feature type="transmembrane region" description="Helical" evidence="5">
    <location>
        <begin position="163"/>
        <end position="181"/>
    </location>
</feature>
<dbReference type="InterPro" id="IPR004853">
    <property type="entry name" value="Sugar_P_trans_dom"/>
</dbReference>
<organism evidence="7 8">
    <name type="scientific">Spodoptera exigua</name>
    <name type="common">Beet armyworm</name>
    <name type="synonym">Noctua fulgens</name>
    <dbReference type="NCBI Taxonomy" id="7107"/>
    <lineage>
        <taxon>Eukaryota</taxon>
        <taxon>Metazoa</taxon>
        <taxon>Ecdysozoa</taxon>
        <taxon>Arthropoda</taxon>
        <taxon>Hexapoda</taxon>
        <taxon>Insecta</taxon>
        <taxon>Pterygota</taxon>
        <taxon>Neoptera</taxon>
        <taxon>Endopterygota</taxon>
        <taxon>Lepidoptera</taxon>
        <taxon>Glossata</taxon>
        <taxon>Ditrysia</taxon>
        <taxon>Noctuoidea</taxon>
        <taxon>Noctuidae</taxon>
        <taxon>Amphipyrinae</taxon>
        <taxon>Spodoptera</taxon>
    </lineage>
</organism>
<reference evidence="7" key="1">
    <citation type="journal article" date="2021" name="G3 (Bethesda)">
        <title>Genome and transcriptome analysis of the beet armyworm Spodoptera exigua reveals targets for pest control. .</title>
        <authorList>
            <person name="Simon S."/>
            <person name="Breeschoten T."/>
            <person name="Jansen H.J."/>
            <person name="Dirks R.P."/>
            <person name="Schranz M.E."/>
            <person name="Ros V.I.D."/>
        </authorList>
    </citation>
    <scope>NUCLEOTIDE SEQUENCE</scope>
    <source>
        <strain evidence="7">TB_SE_WUR_2020</strain>
    </source>
</reference>
<proteinExistence type="predicted"/>
<dbReference type="SUPFAM" id="SSF103481">
    <property type="entry name" value="Multidrug resistance efflux transporter EmrE"/>
    <property type="match status" value="1"/>
</dbReference>
<dbReference type="Proteomes" id="UP000814243">
    <property type="component" value="Unassembled WGS sequence"/>
</dbReference>
<evidence type="ECO:0000256" key="4">
    <source>
        <dbReference type="ARBA" id="ARBA00023136"/>
    </source>
</evidence>
<dbReference type="GO" id="GO:0016020">
    <property type="term" value="C:membrane"/>
    <property type="evidence" value="ECO:0007669"/>
    <property type="project" value="UniProtKB-SubCell"/>
</dbReference>
<sequence>MALDTSRREALVVVALCLAWYAVSSASNVVGKLVLTDFPFPVTVTMVQLLSIVLLSAPAFAAFGVRRQTDFPRRYYWRTLVPLAFAKFLTTICSQVSIWKVPISYAHTVSPLTELRVKFKYLCIGTLIIINIETNCTVAVKATTPLWTAGLAWVLFGERQSRGVQLSLVVIALGVGVASATELQFDALGLGAALAAAALLSLQHLYSKRVMRDTGVHHLRLLQELGRLALALFAPLWLACDAAALAAGAAPATGWARGAALLAADGALAWLQAVAAFSVLSRVSPLAYAVASAAKRAAVVLASLLALRNPAPPLNLAGMALAACGVLAYNRAKLRARGQPALPV</sequence>
<evidence type="ECO:0000256" key="3">
    <source>
        <dbReference type="ARBA" id="ARBA00022989"/>
    </source>
</evidence>
<dbReference type="PANTHER" id="PTHR11132">
    <property type="entry name" value="SOLUTE CARRIER FAMILY 35"/>
    <property type="match status" value="1"/>
</dbReference>
<keyword evidence="3 5" id="KW-1133">Transmembrane helix</keyword>
<feature type="domain" description="Sugar phosphate transporter" evidence="6">
    <location>
        <begin position="137"/>
        <end position="330"/>
    </location>
</feature>
<feature type="transmembrane region" description="Helical" evidence="5">
    <location>
        <begin position="228"/>
        <end position="249"/>
    </location>
</feature>
<dbReference type="InterPro" id="IPR037185">
    <property type="entry name" value="EmrE-like"/>
</dbReference>
<dbReference type="AlphaFoldDB" id="A0A922MQW2"/>
<feature type="domain" description="Sugar phosphate transporter" evidence="6">
    <location>
        <begin position="12"/>
        <end position="109"/>
    </location>
</feature>
<evidence type="ECO:0000313" key="7">
    <source>
        <dbReference type="EMBL" id="KAH9640943.1"/>
    </source>
</evidence>
<accession>A0A922MQW2</accession>
<keyword evidence="4 5" id="KW-0472">Membrane</keyword>